<dbReference type="RefSeq" id="WP_172112641.1">
    <property type="nucleotide sequence ID" value="NZ_JABFDN010000007.1"/>
</dbReference>
<keyword evidence="3" id="KW-1185">Reference proteome</keyword>
<evidence type="ECO:0000313" key="3">
    <source>
        <dbReference type="Proteomes" id="UP000886476"/>
    </source>
</evidence>
<sequence length="245" mass="26790">MASLRRRDQQHGPHNAGVVLLHGIAGRSLMLRPLEKKLRREGFATLNVDYESRKKPLERLAEDVGPTIMDFAGGLDGPIHFVTHSMGGLLARVVIARRRPLRLGRVVMLGTPNGGSELADRLQNVGLYRAYFGPAGLQLVTTKNVTLASLPPADYEIGVIAGNRFLDPISGLFLLPRPNDGRVSVESCKLAEMTDYTTIKASHMGLLVHPTSFRQTIAFLRTGQFEPARPLLRGVIAEIGRRAAS</sequence>
<dbReference type="EMBL" id="JABFDN010000007">
    <property type="protein sequence ID" value="NPU67565.1"/>
    <property type="molecule type" value="Genomic_DNA"/>
</dbReference>
<name>A0ABX2CJH1_9BRAD</name>
<proteinExistence type="predicted"/>
<dbReference type="PANTHER" id="PTHR37946:SF1">
    <property type="entry name" value="SLL1969 PROTEIN"/>
    <property type="match status" value="1"/>
</dbReference>
<dbReference type="Pfam" id="PF12697">
    <property type="entry name" value="Abhydrolase_6"/>
    <property type="match status" value="1"/>
</dbReference>
<dbReference type="GO" id="GO:0016787">
    <property type="term" value="F:hydrolase activity"/>
    <property type="evidence" value="ECO:0007669"/>
    <property type="project" value="UniProtKB-KW"/>
</dbReference>
<reference evidence="2" key="1">
    <citation type="submission" date="2020-05" db="EMBL/GenBank/DDBJ databases">
        <title>Nod-independent and nitrogen-fixing Bradyrhizobium aeschynomene sp. nov. isolated from nodules of Aeschynomene indica.</title>
        <authorList>
            <person name="Zhang Z."/>
        </authorList>
    </citation>
    <scope>NUCLEOTIDE SEQUENCE</scope>
    <source>
        <strain evidence="2">83012</strain>
    </source>
</reference>
<dbReference type="SUPFAM" id="SSF53474">
    <property type="entry name" value="alpha/beta-Hydrolases"/>
    <property type="match status" value="1"/>
</dbReference>
<keyword evidence="2" id="KW-0378">Hydrolase</keyword>
<accession>A0ABX2CJH1</accession>
<organism evidence="2 3">
    <name type="scientific">Bradyrhizobium aeschynomenes</name>
    <dbReference type="NCBI Taxonomy" id="2734909"/>
    <lineage>
        <taxon>Bacteria</taxon>
        <taxon>Pseudomonadati</taxon>
        <taxon>Pseudomonadota</taxon>
        <taxon>Alphaproteobacteria</taxon>
        <taxon>Hyphomicrobiales</taxon>
        <taxon>Nitrobacteraceae</taxon>
        <taxon>Bradyrhizobium</taxon>
    </lineage>
</organism>
<evidence type="ECO:0000259" key="1">
    <source>
        <dbReference type="Pfam" id="PF12697"/>
    </source>
</evidence>
<protein>
    <submittedName>
        <fullName evidence="2">Alpha/beta fold hydrolase</fullName>
    </submittedName>
</protein>
<dbReference type="PANTHER" id="PTHR37946">
    <property type="entry name" value="SLL1969 PROTEIN"/>
    <property type="match status" value="1"/>
</dbReference>
<evidence type="ECO:0000313" key="2">
    <source>
        <dbReference type="EMBL" id="NPU67565.1"/>
    </source>
</evidence>
<dbReference type="InterPro" id="IPR029058">
    <property type="entry name" value="AB_hydrolase_fold"/>
</dbReference>
<gene>
    <name evidence="2" type="ORF">HL667_21360</name>
</gene>
<dbReference type="Proteomes" id="UP000886476">
    <property type="component" value="Unassembled WGS sequence"/>
</dbReference>
<feature type="domain" description="AB hydrolase-1" evidence="1">
    <location>
        <begin position="18"/>
        <end position="131"/>
    </location>
</feature>
<dbReference type="Gene3D" id="3.40.50.1820">
    <property type="entry name" value="alpha/beta hydrolase"/>
    <property type="match status" value="1"/>
</dbReference>
<dbReference type="InterPro" id="IPR000073">
    <property type="entry name" value="AB_hydrolase_1"/>
</dbReference>
<comment type="caution">
    <text evidence="2">The sequence shown here is derived from an EMBL/GenBank/DDBJ whole genome shotgun (WGS) entry which is preliminary data.</text>
</comment>